<dbReference type="SUPFAM" id="SSF52540">
    <property type="entry name" value="P-loop containing nucleoside triphosphate hydrolases"/>
    <property type="match status" value="1"/>
</dbReference>
<protein>
    <submittedName>
        <fullName evidence="7">Putative DNA-binding protein</fullName>
    </submittedName>
</protein>
<dbReference type="Gene3D" id="3.40.50.300">
    <property type="entry name" value="P-loop containing nucleotide triphosphate hydrolases"/>
    <property type="match status" value="1"/>
</dbReference>
<evidence type="ECO:0000256" key="2">
    <source>
        <dbReference type="ARBA" id="ARBA00008806"/>
    </source>
</evidence>
<accession>M9RRK8</accession>
<evidence type="ECO:0000256" key="3">
    <source>
        <dbReference type="ARBA" id="ARBA00022475"/>
    </source>
</evidence>
<dbReference type="PANTHER" id="PTHR37937">
    <property type="entry name" value="CONJUGATIVE TRANSFER: DNA TRANSPORT"/>
    <property type="match status" value="1"/>
</dbReference>
<comment type="similarity">
    <text evidence="2">Belongs to the VirD4/TraG family.</text>
</comment>
<evidence type="ECO:0000256" key="4">
    <source>
        <dbReference type="ARBA" id="ARBA00022692"/>
    </source>
</evidence>
<sequence length="222" mass="25491">MQSENIRRFLERSSFRMDELLDDKVDLFIAVPLDQVDKQSVFMRLFINLVLGTVVRQDGRRKVKAPILLVLDEFVRMGRMEQIMNIANMAAGAGVEALFVTQDTGQVEKAYGPNGARSIFGFCITKRVFNLNDIETAEWAARHFGENTVYSQQISEGKSVHEGRDFSYSEQSQKLMTAEQVMVMKADELLLFVGNRNPLKAKQNMYFKSKLYRLLYDENPLN</sequence>
<dbReference type="AlphaFoldDB" id="M9RRK8"/>
<evidence type="ECO:0000313" key="7">
    <source>
        <dbReference type="EMBL" id="AGI74802.1"/>
    </source>
</evidence>
<dbReference type="GO" id="GO:0003677">
    <property type="term" value="F:DNA binding"/>
    <property type="evidence" value="ECO:0007669"/>
    <property type="project" value="UniProtKB-KW"/>
</dbReference>
<name>M9RRK8_9RHOB</name>
<keyword evidence="4" id="KW-0812">Transmembrane</keyword>
<dbReference type="PANTHER" id="PTHR37937:SF1">
    <property type="entry name" value="CONJUGATIVE TRANSFER: DNA TRANSPORT"/>
    <property type="match status" value="1"/>
</dbReference>
<dbReference type="CDD" id="cd01127">
    <property type="entry name" value="TrwB_TraG_TraD_VirD4"/>
    <property type="match status" value="1"/>
</dbReference>
<proteinExistence type="inferred from homology"/>
<keyword evidence="8" id="KW-1185">Reference proteome</keyword>
<organism evidence="7 8">
    <name type="scientific">Octadecabacter arcticus 238</name>
    <dbReference type="NCBI Taxonomy" id="391616"/>
    <lineage>
        <taxon>Bacteria</taxon>
        <taxon>Pseudomonadati</taxon>
        <taxon>Pseudomonadota</taxon>
        <taxon>Alphaproteobacteria</taxon>
        <taxon>Rhodobacterales</taxon>
        <taxon>Roseobacteraceae</taxon>
        <taxon>Octadecabacter</taxon>
    </lineage>
</organism>
<evidence type="ECO:0000313" key="8">
    <source>
        <dbReference type="Proteomes" id="UP000004688"/>
    </source>
</evidence>
<dbReference type="OrthoDB" id="9759295at2"/>
<keyword evidence="7" id="KW-0614">Plasmid</keyword>
<dbReference type="InterPro" id="IPR027417">
    <property type="entry name" value="P-loop_NTPase"/>
</dbReference>
<dbReference type="GO" id="GO:0005886">
    <property type="term" value="C:plasma membrane"/>
    <property type="evidence" value="ECO:0007669"/>
    <property type="project" value="UniProtKB-SubCell"/>
</dbReference>
<dbReference type="Pfam" id="PF02534">
    <property type="entry name" value="T4SS-DNA_transf"/>
    <property type="match status" value="1"/>
</dbReference>
<dbReference type="KEGG" id="oar:OA238_118p1070"/>
<dbReference type="InterPro" id="IPR051539">
    <property type="entry name" value="T4SS-coupling_protein"/>
</dbReference>
<keyword evidence="6" id="KW-0472">Membrane</keyword>
<keyword evidence="7" id="KW-0238">DNA-binding</keyword>
<dbReference type="InterPro" id="IPR003688">
    <property type="entry name" value="TraG/VirD4"/>
</dbReference>
<comment type="subcellular location">
    <subcellularLocation>
        <location evidence="1">Cell membrane</location>
        <topology evidence="1">Multi-pass membrane protein</topology>
    </subcellularLocation>
</comment>
<keyword evidence="3" id="KW-1003">Cell membrane</keyword>
<keyword evidence="5" id="KW-1133">Transmembrane helix</keyword>
<dbReference type="RefSeq" id="WP_015497705.1">
    <property type="nucleotide sequence ID" value="NC_020909.1"/>
</dbReference>
<dbReference type="EMBL" id="CP003743">
    <property type="protein sequence ID" value="AGI74802.1"/>
    <property type="molecule type" value="Genomic_DNA"/>
</dbReference>
<geneLocation type="plasmid" evidence="7 8">
    <name>pOA238_118</name>
</geneLocation>
<evidence type="ECO:0000256" key="6">
    <source>
        <dbReference type="ARBA" id="ARBA00023136"/>
    </source>
</evidence>
<evidence type="ECO:0000256" key="5">
    <source>
        <dbReference type="ARBA" id="ARBA00022989"/>
    </source>
</evidence>
<dbReference type="Proteomes" id="UP000004688">
    <property type="component" value="Plasmid pOA238_118"/>
</dbReference>
<gene>
    <name evidence="7" type="ORF">OA238_118p1070</name>
</gene>
<reference evidence="7 8" key="1">
    <citation type="journal article" date="2013" name="PLoS ONE">
        <title>Poles Apart: Arctic and Antarctic Octadecabacter strains Share High Genome Plasticity and a New Type of Xanthorhodopsin.</title>
        <authorList>
            <person name="Vollmers J."/>
            <person name="Voget S."/>
            <person name="Dietrich S."/>
            <person name="Gollnow K."/>
            <person name="Smits M."/>
            <person name="Meyer K."/>
            <person name="Brinkhoff T."/>
            <person name="Simon M."/>
            <person name="Daniel R."/>
        </authorList>
    </citation>
    <scope>NUCLEOTIDE SEQUENCE [LARGE SCALE GENOMIC DNA]</scope>
    <source>
        <strain evidence="7 8">238</strain>
        <plasmid evidence="8">Plasmid pOA238_118</plasmid>
    </source>
</reference>
<dbReference type="HOGENOM" id="CLU_1244272_0_0_5"/>
<evidence type="ECO:0000256" key="1">
    <source>
        <dbReference type="ARBA" id="ARBA00004651"/>
    </source>
</evidence>